<organism evidence="2 3">
    <name type="scientific">Enterococcus plantarum</name>
    <dbReference type="NCBI Taxonomy" id="1077675"/>
    <lineage>
        <taxon>Bacteria</taxon>
        <taxon>Bacillati</taxon>
        <taxon>Bacillota</taxon>
        <taxon>Bacilli</taxon>
        <taxon>Lactobacillales</taxon>
        <taxon>Enterococcaceae</taxon>
        <taxon>Enterococcus</taxon>
    </lineage>
</organism>
<feature type="transmembrane region" description="Helical" evidence="1">
    <location>
        <begin position="7"/>
        <end position="29"/>
    </location>
</feature>
<dbReference type="Proteomes" id="UP000249828">
    <property type="component" value="Unassembled WGS sequence"/>
</dbReference>
<keyword evidence="1" id="KW-0812">Transmembrane</keyword>
<evidence type="ECO:0000313" key="3">
    <source>
        <dbReference type="Proteomes" id="UP000249828"/>
    </source>
</evidence>
<keyword evidence="3" id="KW-1185">Reference proteome</keyword>
<proteinExistence type="predicted"/>
<evidence type="ECO:0000313" key="2">
    <source>
        <dbReference type="EMBL" id="PZL72990.1"/>
    </source>
</evidence>
<feature type="transmembrane region" description="Helical" evidence="1">
    <location>
        <begin position="35"/>
        <end position="53"/>
    </location>
</feature>
<sequence length="69" mass="7908">MKLVNVLRATVVLVGLSLFLFLFTIILPFLVQERLMLFLTIGILSITFFNGRVSSDRNVTYKINLEESE</sequence>
<comment type="caution">
    <text evidence="2">The sequence shown here is derived from an EMBL/GenBank/DDBJ whole genome shotgun (WGS) entry which is preliminary data.</text>
</comment>
<accession>A0A2W3Z6U3</accession>
<dbReference type="EMBL" id="PIEU01000074">
    <property type="protein sequence ID" value="PZL72990.1"/>
    <property type="molecule type" value="Genomic_DNA"/>
</dbReference>
<evidence type="ECO:0000256" key="1">
    <source>
        <dbReference type="SAM" id="Phobius"/>
    </source>
</evidence>
<keyword evidence="1" id="KW-0472">Membrane</keyword>
<reference evidence="2 3" key="1">
    <citation type="submission" date="2017-11" db="EMBL/GenBank/DDBJ databases">
        <title>Draft genome sequence of Enterococcus plantarum TRW2 strain isolated from lettuce.</title>
        <authorList>
            <person name="Kim E.B."/>
            <person name="Marco M.L."/>
            <person name="Williams T.R."/>
            <person name="You I.H."/>
        </authorList>
    </citation>
    <scope>NUCLEOTIDE SEQUENCE [LARGE SCALE GENOMIC DNA]</scope>
    <source>
        <strain evidence="2 3">TRW2</strain>
    </source>
</reference>
<keyword evidence="1" id="KW-1133">Transmembrane helix</keyword>
<gene>
    <name evidence="2" type="ORF">CI088_09730</name>
</gene>
<name>A0A2W3Z6U3_9ENTE</name>
<dbReference type="AlphaFoldDB" id="A0A2W3Z6U3"/>
<protein>
    <submittedName>
        <fullName evidence="2">Uncharacterized protein</fullName>
    </submittedName>
</protein>